<proteinExistence type="predicted"/>
<evidence type="ECO:0000313" key="2">
    <source>
        <dbReference type="EMBL" id="GAA1261856.1"/>
    </source>
</evidence>
<dbReference type="Proteomes" id="UP001500037">
    <property type="component" value="Unassembled WGS sequence"/>
</dbReference>
<dbReference type="RefSeq" id="WP_344445144.1">
    <property type="nucleotide sequence ID" value="NZ_BAAALF010000147.1"/>
</dbReference>
<reference evidence="2 3" key="1">
    <citation type="journal article" date="2019" name="Int. J. Syst. Evol. Microbiol.">
        <title>The Global Catalogue of Microorganisms (GCM) 10K type strain sequencing project: providing services to taxonomists for standard genome sequencing and annotation.</title>
        <authorList>
            <consortium name="The Broad Institute Genomics Platform"/>
            <consortium name="The Broad Institute Genome Sequencing Center for Infectious Disease"/>
            <person name="Wu L."/>
            <person name="Ma J."/>
        </authorList>
    </citation>
    <scope>NUCLEOTIDE SEQUENCE [LARGE SCALE GENOMIC DNA]</scope>
    <source>
        <strain evidence="2 3">JCM 13004</strain>
    </source>
</reference>
<name>A0ABN1WUX8_9ACTN</name>
<comment type="caution">
    <text evidence="2">The sequence shown here is derived from an EMBL/GenBank/DDBJ whole genome shotgun (WGS) entry which is preliminary data.</text>
</comment>
<keyword evidence="3" id="KW-1185">Reference proteome</keyword>
<feature type="compositionally biased region" description="Basic and acidic residues" evidence="1">
    <location>
        <begin position="38"/>
        <end position="51"/>
    </location>
</feature>
<evidence type="ECO:0000313" key="3">
    <source>
        <dbReference type="Proteomes" id="UP001500037"/>
    </source>
</evidence>
<evidence type="ECO:0000256" key="1">
    <source>
        <dbReference type="SAM" id="MobiDB-lite"/>
    </source>
</evidence>
<protein>
    <submittedName>
        <fullName evidence="2">Uncharacterized protein</fullName>
    </submittedName>
</protein>
<gene>
    <name evidence="2" type="ORF">GCM10009665_59430</name>
</gene>
<feature type="region of interest" description="Disordered" evidence="1">
    <location>
        <begin position="1"/>
        <end position="51"/>
    </location>
</feature>
<organism evidence="2 3">
    <name type="scientific">Kitasatospora nipponensis</name>
    <dbReference type="NCBI Taxonomy" id="258049"/>
    <lineage>
        <taxon>Bacteria</taxon>
        <taxon>Bacillati</taxon>
        <taxon>Actinomycetota</taxon>
        <taxon>Actinomycetes</taxon>
        <taxon>Kitasatosporales</taxon>
        <taxon>Streptomycetaceae</taxon>
        <taxon>Kitasatospora</taxon>
    </lineage>
</organism>
<dbReference type="EMBL" id="BAAALF010000147">
    <property type="protein sequence ID" value="GAA1261856.1"/>
    <property type="molecule type" value="Genomic_DNA"/>
</dbReference>
<accession>A0ABN1WUX8</accession>
<sequence>MSENLTDTTDHGADEVSPEDSAHGRHRGLTAADDTSEIDPHGRHRMDAAAN</sequence>